<gene>
    <name evidence="2" type="ORF">UXM345_LOCUS29199</name>
</gene>
<dbReference type="AlphaFoldDB" id="A0A820D922"/>
<feature type="non-terminal residue" evidence="2">
    <location>
        <position position="1"/>
    </location>
</feature>
<name>A0A820D922_9BILA</name>
<protein>
    <submittedName>
        <fullName evidence="2">Uncharacterized protein</fullName>
    </submittedName>
</protein>
<proteinExistence type="predicted"/>
<keyword evidence="1" id="KW-0472">Membrane</keyword>
<organism evidence="2 3">
    <name type="scientific">Rotaria magnacalcarata</name>
    <dbReference type="NCBI Taxonomy" id="392030"/>
    <lineage>
        <taxon>Eukaryota</taxon>
        <taxon>Metazoa</taxon>
        <taxon>Spiralia</taxon>
        <taxon>Gnathifera</taxon>
        <taxon>Rotifera</taxon>
        <taxon>Eurotatoria</taxon>
        <taxon>Bdelloidea</taxon>
        <taxon>Philodinida</taxon>
        <taxon>Philodinidae</taxon>
        <taxon>Rotaria</taxon>
    </lineage>
</organism>
<accession>A0A820D922</accession>
<evidence type="ECO:0000313" key="2">
    <source>
        <dbReference type="EMBL" id="CAF4222811.1"/>
    </source>
</evidence>
<evidence type="ECO:0000256" key="1">
    <source>
        <dbReference type="SAM" id="Phobius"/>
    </source>
</evidence>
<evidence type="ECO:0000313" key="3">
    <source>
        <dbReference type="Proteomes" id="UP000663842"/>
    </source>
</evidence>
<comment type="caution">
    <text evidence="2">The sequence shown here is derived from an EMBL/GenBank/DDBJ whole genome shotgun (WGS) entry which is preliminary data.</text>
</comment>
<dbReference type="Proteomes" id="UP000663842">
    <property type="component" value="Unassembled WGS sequence"/>
</dbReference>
<keyword evidence="1" id="KW-0812">Transmembrane</keyword>
<dbReference type="EMBL" id="CAJOBF010007068">
    <property type="protein sequence ID" value="CAF4222811.1"/>
    <property type="molecule type" value="Genomic_DNA"/>
</dbReference>
<keyword evidence="1" id="KW-1133">Transmembrane helix</keyword>
<sequence>LFQIKMSHRSKLLSNKFQRQEHELRIITNPIASHRQYSLEHEDYEAPLTANTLLPKSKWIIVRNNIHKIRSWGAIDTSHVDERMKDWYIFFQMRRELRRAQVEINAIEHRPDFRAVRYFNLPVDSTHFKRYDVSHVKPTDSLYYPGLGRDPIVLQSLLFYFSKECAVPYGSMFRTFLSDVCAIIYRDQQQRHRAAVFRKVALSMTIIISIIIALMLASMIFGALKTTSNLATMYRNDPDGGYEWRQPKITLGTTLDYL</sequence>
<reference evidence="2" key="1">
    <citation type="submission" date="2021-02" db="EMBL/GenBank/DDBJ databases">
        <authorList>
            <person name="Nowell W R."/>
        </authorList>
    </citation>
    <scope>NUCLEOTIDE SEQUENCE</scope>
</reference>
<feature type="transmembrane region" description="Helical" evidence="1">
    <location>
        <begin position="200"/>
        <end position="224"/>
    </location>
</feature>